<organism evidence="4">
    <name type="scientific">Angiostrongylus costaricensis</name>
    <name type="common">Nematode worm</name>
    <dbReference type="NCBI Taxonomy" id="334426"/>
    <lineage>
        <taxon>Eukaryota</taxon>
        <taxon>Metazoa</taxon>
        <taxon>Ecdysozoa</taxon>
        <taxon>Nematoda</taxon>
        <taxon>Chromadorea</taxon>
        <taxon>Rhabditida</taxon>
        <taxon>Rhabditina</taxon>
        <taxon>Rhabditomorpha</taxon>
        <taxon>Strongyloidea</taxon>
        <taxon>Metastrongylidae</taxon>
        <taxon>Angiostrongylus</taxon>
    </lineage>
</organism>
<proteinExistence type="predicted"/>
<protein>
    <submittedName>
        <fullName evidence="4">SPOC domain-containing protein</fullName>
    </submittedName>
</protein>
<reference evidence="2 3" key="2">
    <citation type="submission" date="2018-11" db="EMBL/GenBank/DDBJ databases">
        <authorList>
            <consortium name="Pathogen Informatics"/>
        </authorList>
    </citation>
    <scope>NUCLEOTIDE SEQUENCE [LARGE SCALE GENOMIC DNA]</scope>
    <source>
        <strain evidence="2 3">Costa Rica</strain>
    </source>
</reference>
<evidence type="ECO:0000313" key="4">
    <source>
        <dbReference type="WBParaSite" id="ACOC_0000376401-mRNA-1"/>
    </source>
</evidence>
<dbReference type="OrthoDB" id="10488845at2759"/>
<feature type="compositionally biased region" description="Polar residues" evidence="1">
    <location>
        <begin position="7"/>
        <end position="33"/>
    </location>
</feature>
<reference evidence="4" key="1">
    <citation type="submission" date="2017-02" db="UniProtKB">
        <authorList>
            <consortium name="WormBaseParasite"/>
        </authorList>
    </citation>
    <scope>IDENTIFICATION</scope>
</reference>
<evidence type="ECO:0000313" key="3">
    <source>
        <dbReference type="Proteomes" id="UP000267027"/>
    </source>
</evidence>
<dbReference type="EMBL" id="UYYA01001383">
    <property type="protein sequence ID" value="VDM55350.1"/>
    <property type="molecule type" value="Genomic_DNA"/>
</dbReference>
<dbReference type="WBParaSite" id="ACOC_0000376401-mRNA-1">
    <property type="protein sequence ID" value="ACOC_0000376401-mRNA-1"/>
    <property type="gene ID" value="ACOC_0000376401"/>
</dbReference>
<keyword evidence="3" id="KW-1185">Reference proteome</keyword>
<evidence type="ECO:0000313" key="2">
    <source>
        <dbReference type="EMBL" id="VDM55350.1"/>
    </source>
</evidence>
<feature type="region of interest" description="Disordered" evidence="1">
    <location>
        <begin position="1"/>
        <end position="33"/>
    </location>
</feature>
<dbReference type="Proteomes" id="UP000267027">
    <property type="component" value="Unassembled WGS sequence"/>
</dbReference>
<name>A0A0R3PHD7_ANGCS</name>
<accession>A0A0R3PHD7</accession>
<sequence>MDRSAITEPTRTQPLSSTLSTNDDLTPKHSTMNGRIVDAKKTAEGLAGLYDSDDDKADVKAGGLDALFLVRNKPEEIERYVIHLRKMLLEGEGETVVELGVPIELGGKASGIPTKDLDVAVANHVKALASIPAIEKILVYLKRSLGKAPYLAPKLLQLLFLWDFTLTLIFNVLF</sequence>
<gene>
    <name evidence="2" type="ORF">ACOC_LOCUS3765</name>
</gene>
<dbReference type="AlphaFoldDB" id="A0A0R3PHD7"/>
<evidence type="ECO:0000256" key="1">
    <source>
        <dbReference type="SAM" id="MobiDB-lite"/>
    </source>
</evidence>